<dbReference type="EnsemblMetazoa" id="AALB001519-RA">
    <property type="protein sequence ID" value="AALB001519-PA"/>
    <property type="gene ID" value="AALB001519"/>
</dbReference>
<dbReference type="Gene3D" id="2.70.98.10">
    <property type="match status" value="2"/>
</dbReference>
<dbReference type="KEGG" id="aali:118456152"/>
<evidence type="ECO:0000313" key="2">
    <source>
        <dbReference type="Proteomes" id="UP000069272"/>
    </source>
</evidence>
<dbReference type="STRING" id="7167.A0A182F4X8"/>
<dbReference type="GO" id="GO:0005975">
    <property type="term" value="P:carbohydrate metabolic process"/>
    <property type="evidence" value="ECO:0007669"/>
    <property type="project" value="InterPro"/>
</dbReference>
<evidence type="ECO:0000313" key="1">
    <source>
        <dbReference type="EnsemblMetazoa" id="AALB001519-PA"/>
    </source>
</evidence>
<dbReference type="SUPFAM" id="SSF74650">
    <property type="entry name" value="Galactose mutarotase-like"/>
    <property type="match status" value="1"/>
</dbReference>
<dbReference type="GO" id="GO:0030246">
    <property type="term" value="F:carbohydrate binding"/>
    <property type="evidence" value="ECO:0007669"/>
    <property type="project" value="InterPro"/>
</dbReference>
<dbReference type="AlphaFoldDB" id="A0A182F4X8"/>
<dbReference type="InterPro" id="IPR011013">
    <property type="entry name" value="Gal_mutarotase_sf_dom"/>
</dbReference>
<accession>A0A182F4X8</accession>
<dbReference type="VEuPathDB" id="VectorBase:AALB001519"/>
<dbReference type="RefSeq" id="XP_035772561.1">
    <property type="nucleotide sequence ID" value="XM_035916668.1"/>
</dbReference>
<name>A0A182F4X8_ANOAL</name>
<keyword evidence="2" id="KW-1185">Reference proteome</keyword>
<organism evidence="1 2">
    <name type="scientific">Anopheles albimanus</name>
    <name type="common">New world malaria mosquito</name>
    <dbReference type="NCBI Taxonomy" id="7167"/>
    <lineage>
        <taxon>Eukaryota</taxon>
        <taxon>Metazoa</taxon>
        <taxon>Ecdysozoa</taxon>
        <taxon>Arthropoda</taxon>
        <taxon>Hexapoda</taxon>
        <taxon>Insecta</taxon>
        <taxon>Pterygota</taxon>
        <taxon>Neoptera</taxon>
        <taxon>Endopterygota</taxon>
        <taxon>Diptera</taxon>
        <taxon>Nematocera</taxon>
        <taxon>Culicoidea</taxon>
        <taxon>Culicidae</taxon>
        <taxon>Anophelinae</taxon>
        <taxon>Anopheles</taxon>
    </lineage>
</organism>
<dbReference type="GO" id="GO:0003824">
    <property type="term" value="F:catalytic activity"/>
    <property type="evidence" value="ECO:0007669"/>
    <property type="project" value="InterPro"/>
</dbReference>
<reference evidence="1" key="2">
    <citation type="submission" date="2022-08" db="UniProtKB">
        <authorList>
            <consortium name="EnsemblMetazoa"/>
        </authorList>
    </citation>
    <scope>IDENTIFICATION</scope>
    <source>
        <strain evidence="1">STECLA/ALBI9_A</strain>
    </source>
</reference>
<dbReference type="InterPro" id="IPR014718">
    <property type="entry name" value="GH-type_carb-bd"/>
</dbReference>
<dbReference type="VEuPathDB" id="VectorBase:AALB20_027769"/>
<protein>
    <submittedName>
        <fullName evidence="1">Uncharacterized protein</fullName>
    </submittedName>
</protein>
<dbReference type="GeneID" id="118456152"/>
<reference evidence="1 2" key="1">
    <citation type="journal article" date="2017" name="G3 (Bethesda)">
        <title>The Physical Genome Mapping of Anopheles albimanus Corrected Scaffold Misassemblies and Identified Interarm Rearrangements in Genus Anopheles.</title>
        <authorList>
            <person name="Artemov G.N."/>
            <person name="Peery A.N."/>
            <person name="Jiang X."/>
            <person name="Tu Z."/>
            <person name="Stegniy V.N."/>
            <person name="Sharakhova M.V."/>
            <person name="Sharakhov I.V."/>
        </authorList>
    </citation>
    <scope>NUCLEOTIDE SEQUENCE [LARGE SCALE GENOMIC DNA]</scope>
    <source>
        <strain evidence="1 2">ALBI9_A</strain>
    </source>
</reference>
<dbReference type="Proteomes" id="UP000069272">
    <property type="component" value="Chromosome 2L"/>
</dbReference>
<proteinExistence type="predicted"/>
<sequence length="399" mass="44266">MSANVSLTTETFGVLADKEGRSIPVEKFIWQTRAGLRICVLNLDAAIVELWVPGSDRVPVNILLAPDTLQEFLQLDPNLICGAYFVAPECLGPAEKPNEERVQAMVSDRIWQPFVDGTRLHLSRQLDAGRRNTLTSVTISVEPSNVVHIHYQAYGSGKDVRVSHRWLLNLGGRDGGPTATHQHVVQINANMLIDGKRTLRTVASNLADFRIAQHLGVSIFGASRASELAQNYLLNSAALDGYSLRLIHDPSGRAMELYCDFPWLRFTTLDDLPEGQGAPCYHPHCALRRLSLLFDLNRFITSIVDVIEGGKEKRVPTDKHQAPCTGGRFVKHSGLLVHPKYIEFPVPGATATEAITEKLARSIPRPTLFNANVRLKFGLCHTRHDHHQQSDGPINHKPN</sequence>
<dbReference type="OrthoDB" id="274691at2759"/>